<feature type="transmembrane region" description="Helical" evidence="2">
    <location>
        <begin position="220"/>
        <end position="238"/>
    </location>
</feature>
<evidence type="ECO:0008006" key="5">
    <source>
        <dbReference type="Google" id="ProtNLM"/>
    </source>
</evidence>
<reference evidence="3 4" key="1">
    <citation type="submission" date="2019-06" db="EMBL/GenBank/DDBJ databases">
        <title>Sequencing the genomes of 1000 actinobacteria strains.</title>
        <authorList>
            <person name="Klenk H.-P."/>
        </authorList>
    </citation>
    <scope>NUCLEOTIDE SEQUENCE [LARGE SCALE GENOMIC DNA]</scope>
    <source>
        <strain evidence="3 4">DSM 24683</strain>
    </source>
</reference>
<keyword evidence="4" id="KW-1185">Reference proteome</keyword>
<feature type="transmembrane region" description="Helical" evidence="2">
    <location>
        <begin position="283"/>
        <end position="307"/>
    </location>
</feature>
<organism evidence="3 4">
    <name type="scientific">Kribbella amoyensis</name>
    <dbReference type="NCBI Taxonomy" id="996641"/>
    <lineage>
        <taxon>Bacteria</taxon>
        <taxon>Bacillati</taxon>
        <taxon>Actinomycetota</taxon>
        <taxon>Actinomycetes</taxon>
        <taxon>Propionibacteriales</taxon>
        <taxon>Kribbellaceae</taxon>
        <taxon>Kribbella</taxon>
    </lineage>
</organism>
<evidence type="ECO:0000256" key="2">
    <source>
        <dbReference type="SAM" id="Phobius"/>
    </source>
</evidence>
<proteinExistence type="predicted"/>
<feature type="transmembrane region" description="Helical" evidence="2">
    <location>
        <begin position="132"/>
        <end position="156"/>
    </location>
</feature>
<dbReference type="AlphaFoldDB" id="A0A561B8R0"/>
<keyword evidence="2" id="KW-0812">Transmembrane</keyword>
<feature type="transmembrane region" description="Helical" evidence="2">
    <location>
        <begin position="176"/>
        <end position="200"/>
    </location>
</feature>
<dbReference type="Proteomes" id="UP000318380">
    <property type="component" value="Unassembled WGS sequence"/>
</dbReference>
<keyword evidence="2" id="KW-1133">Transmembrane helix</keyword>
<feature type="transmembrane region" description="Helical" evidence="2">
    <location>
        <begin position="51"/>
        <end position="76"/>
    </location>
</feature>
<feature type="transmembrane region" description="Helical" evidence="2">
    <location>
        <begin position="12"/>
        <end position="31"/>
    </location>
</feature>
<feature type="region of interest" description="Disordered" evidence="1">
    <location>
        <begin position="314"/>
        <end position="336"/>
    </location>
</feature>
<gene>
    <name evidence="3" type="ORF">FB561_6782</name>
</gene>
<feature type="transmembrane region" description="Helical" evidence="2">
    <location>
        <begin position="88"/>
        <end position="112"/>
    </location>
</feature>
<comment type="caution">
    <text evidence="3">The sequence shown here is derived from an EMBL/GenBank/DDBJ whole genome shotgun (WGS) entry which is preliminary data.</text>
</comment>
<feature type="transmembrane region" description="Helical" evidence="2">
    <location>
        <begin position="250"/>
        <end position="271"/>
    </location>
</feature>
<evidence type="ECO:0000256" key="1">
    <source>
        <dbReference type="SAM" id="MobiDB-lite"/>
    </source>
</evidence>
<evidence type="ECO:0000313" key="3">
    <source>
        <dbReference type="EMBL" id="TWD75344.1"/>
    </source>
</evidence>
<feature type="compositionally biased region" description="Basic and acidic residues" evidence="1">
    <location>
        <begin position="326"/>
        <end position="336"/>
    </location>
</feature>
<protein>
    <recommendedName>
        <fullName evidence="5">LigA protein</fullName>
    </recommendedName>
</protein>
<sequence>MGGDRLGGVNTATARAIGYLTVVAMLPYLSLKTAWLLGSDLGLAQPDLMSSPAFVTGNLLTAAMELVAAVLTLALVRDWGRRLPVWSLLFPMWVAAGLLAPVMLAAPLGLAAELITGAGTASGDPENGLRGWVYAIVYTGFILQGLGLAAAFAHHVRARWGRTLSERGEYSPAREVQILVTVAVGILTAVVVALRLYWALGGQAGLPVADRDLPQQAMDAASAVLAFAGLFGLGVLVSGRSRRIWWPLGAAWIGSGSMLCSGLYQVVILLAPGSPFDAAGGGGLALVLVAQVLAGALAAATGAFRLVELRTPDRSGREAGPAGRVGPDRVRAEVGP</sequence>
<dbReference type="EMBL" id="VIVK01000002">
    <property type="protein sequence ID" value="TWD75344.1"/>
    <property type="molecule type" value="Genomic_DNA"/>
</dbReference>
<accession>A0A561B8R0</accession>
<name>A0A561B8R0_9ACTN</name>
<keyword evidence="2" id="KW-0472">Membrane</keyword>
<evidence type="ECO:0000313" key="4">
    <source>
        <dbReference type="Proteomes" id="UP000318380"/>
    </source>
</evidence>